<feature type="region of interest" description="Disordered" evidence="1">
    <location>
        <begin position="1"/>
        <end position="26"/>
    </location>
</feature>
<dbReference type="Proteomes" id="UP001595993">
    <property type="component" value="Unassembled WGS sequence"/>
</dbReference>
<protein>
    <submittedName>
        <fullName evidence="2">Uncharacterized protein</fullName>
    </submittedName>
</protein>
<comment type="caution">
    <text evidence="2">The sequence shown here is derived from an EMBL/GenBank/DDBJ whole genome shotgun (WGS) entry which is preliminary data.</text>
</comment>
<proteinExistence type="predicted"/>
<accession>A0ABV9GCM6</accession>
<gene>
    <name evidence="2" type="ORF">ACFO9E_28750</name>
</gene>
<sequence length="81" mass="8837">MSNNTPWYMTSNDPSTTDKGSQERQETYLRSIAEGASEEADAATAHLRELESKGVQIPASVRMAMGYSQNARKAADKLNGN</sequence>
<keyword evidence="3" id="KW-1185">Reference proteome</keyword>
<evidence type="ECO:0000313" key="3">
    <source>
        <dbReference type="Proteomes" id="UP001595993"/>
    </source>
</evidence>
<name>A0ABV9GCM6_9ACTN</name>
<reference evidence="3" key="1">
    <citation type="journal article" date="2019" name="Int. J. Syst. Evol. Microbiol.">
        <title>The Global Catalogue of Microorganisms (GCM) 10K type strain sequencing project: providing services to taxonomists for standard genome sequencing and annotation.</title>
        <authorList>
            <consortium name="The Broad Institute Genomics Platform"/>
            <consortium name="The Broad Institute Genome Sequencing Center for Infectious Disease"/>
            <person name="Wu L."/>
            <person name="Ma J."/>
        </authorList>
    </citation>
    <scope>NUCLEOTIDE SEQUENCE [LARGE SCALE GENOMIC DNA]</scope>
    <source>
        <strain evidence="3">CGMCC 4.7139</strain>
    </source>
</reference>
<dbReference type="RefSeq" id="WP_381201159.1">
    <property type="nucleotide sequence ID" value="NZ_JBHSFE010000027.1"/>
</dbReference>
<evidence type="ECO:0000313" key="2">
    <source>
        <dbReference type="EMBL" id="MFC4611736.1"/>
    </source>
</evidence>
<organism evidence="2 3">
    <name type="scientific">Streptomyces maoxianensis</name>
    <dbReference type="NCBI Taxonomy" id="1459942"/>
    <lineage>
        <taxon>Bacteria</taxon>
        <taxon>Bacillati</taxon>
        <taxon>Actinomycetota</taxon>
        <taxon>Actinomycetes</taxon>
        <taxon>Kitasatosporales</taxon>
        <taxon>Streptomycetaceae</taxon>
        <taxon>Streptomyces</taxon>
    </lineage>
</organism>
<dbReference type="EMBL" id="JBHSFE010000027">
    <property type="protein sequence ID" value="MFC4611736.1"/>
    <property type="molecule type" value="Genomic_DNA"/>
</dbReference>
<feature type="compositionally biased region" description="Polar residues" evidence="1">
    <location>
        <begin position="1"/>
        <end position="19"/>
    </location>
</feature>
<evidence type="ECO:0000256" key="1">
    <source>
        <dbReference type="SAM" id="MobiDB-lite"/>
    </source>
</evidence>